<dbReference type="Gene3D" id="3.40.50.720">
    <property type="entry name" value="NAD(P)-binding Rossmann-like Domain"/>
    <property type="match status" value="1"/>
</dbReference>
<dbReference type="InterPro" id="IPR050177">
    <property type="entry name" value="Lipid_A_modif_metabolic_enz"/>
</dbReference>
<dbReference type="Pfam" id="PF01073">
    <property type="entry name" value="3Beta_HSD"/>
    <property type="match status" value="1"/>
</dbReference>
<dbReference type="OMA" id="GGKFYFV"/>
<evidence type="ECO:0000256" key="1">
    <source>
        <dbReference type="ARBA" id="ARBA00009219"/>
    </source>
</evidence>
<dbReference type="SUPFAM" id="SSF51735">
    <property type="entry name" value="NAD(P)-binding Rossmann-fold domains"/>
    <property type="match status" value="1"/>
</dbReference>
<dbReference type="GO" id="GO:0016616">
    <property type="term" value="F:oxidoreductase activity, acting on the CH-OH group of donors, NAD or NADP as acceptor"/>
    <property type="evidence" value="ECO:0007669"/>
    <property type="project" value="InterPro"/>
</dbReference>
<evidence type="ECO:0000256" key="2">
    <source>
        <dbReference type="ARBA" id="ARBA00023002"/>
    </source>
</evidence>
<evidence type="ECO:0000313" key="5">
    <source>
        <dbReference type="Proteomes" id="UP000663193"/>
    </source>
</evidence>
<dbReference type="KEGG" id="pno:SNOG_13918"/>
<dbReference type="OrthoDB" id="10058185at2759"/>
<dbReference type="EMBL" id="CP069029">
    <property type="protein sequence ID" value="QRC97209.1"/>
    <property type="molecule type" value="Genomic_DNA"/>
</dbReference>
<comment type="similarity">
    <text evidence="1">Belongs to the 3-beta-HSD family.</text>
</comment>
<dbReference type="VEuPathDB" id="FungiDB:JI435_139180"/>
<reference evidence="5" key="1">
    <citation type="journal article" date="2021" name="BMC Genomics">
        <title>Chromosome-level genome assembly and manually-curated proteome of model necrotroph Parastagonospora nodorum Sn15 reveals a genome-wide trove of candidate effector homologs, and redundancy of virulence-related functions within an accessory chromosome.</title>
        <authorList>
            <person name="Bertazzoni S."/>
            <person name="Jones D.A.B."/>
            <person name="Phan H.T."/>
            <person name="Tan K.-C."/>
            <person name="Hane J.K."/>
        </authorList>
    </citation>
    <scope>NUCLEOTIDE SEQUENCE [LARGE SCALE GENOMIC DNA]</scope>
    <source>
        <strain evidence="5">SN15 / ATCC MYA-4574 / FGSC 10173)</strain>
    </source>
</reference>
<gene>
    <name evidence="4" type="ORF">JI435_139180</name>
</gene>
<dbReference type="Proteomes" id="UP000663193">
    <property type="component" value="Chromosome 7"/>
</dbReference>
<keyword evidence="5" id="KW-1185">Reference proteome</keyword>
<protein>
    <recommendedName>
        <fullName evidence="3">3-beta hydroxysteroid dehydrogenase/isomerase domain-containing protein</fullName>
    </recommendedName>
</protein>
<dbReference type="PANTHER" id="PTHR43245">
    <property type="entry name" value="BIFUNCTIONAL POLYMYXIN RESISTANCE PROTEIN ARNA"/>
    <property type="match status" value="1"/>
</dbReference>
<dbReference type="InterPro" id="IPR002225">
    <property type="entry name" value="3Beta_OHSteriod_DH/Estase"/>
</dbReference>
<dbReference type="PANTHER" id="PTHR43245:SF51">
    <property type="entry name" value="SHORT CHAIN DEHYDROGENASE_REDUCTASE FAMILY 42E, MEMBER 2"/>
    <property type="match status" value="1"/>
</dbReference>
<proteinExistence type="inferred from homology"/>
<name>A0A7U2F1X1_PHANO</name>
<organism evidence="4 5">
    <name type="scientific">Phaeosphaeria nodorum (strain SN15 / ATCC MYA-4574 / FGSC 10173)</name>
    <name type="common">Glume blotch fungus</name>
    <name type="synonym">Parastagonospora nodorum</name>
    <dbReference type="NCBI Taxonomy" id="321614"/>
    <lineage>
        <taxon>Eukaryota</taxon>
        <taxon>Fungi</taxon>
        <taxon>Dikarya</taxon>
        <taxon>Ascomycota</taxon>
        <taxon>Pezizomycotina</taxon>
        <taxon>Dothideomycetes</taxon>
        <taxon>Pleosporomycetidae</taxon>
        <taxon>Pleosporales</taxon>
        <taxon>Pleosporineae</taxon>
        <taxon>Phaeosphaeriaceae</taxon>
        <taxon>Parastagonospora</taxon>
    </lineage>
</organism>
<dbReference type="AlphaFoldDB" id="A0A7U2F1X1"/>
<accession>A0A7U2F1X1</accession>
<feature type="domain" description="3-beta hydroxysteroid dehydrogenase/isomerase" evidence="3">
    <location>
        <begin position="8"/>
        <end position="272"/>
    </location>
</feature>
<dbReference type="GO" id="GO:0006694">
    <property type="term" value="P:steroid biosynthetic process"/>
    <property type="evidence" value="ECO:0007669"/>
    <property type="project" value="InterPro"/>
</dbReference>
<dbReference type="InterPro" id="IPR036291">
    <property type="entry name" value="NAD(P)-bd_dom_sf"/>
</dbReference>
<keyword evidence="2" id="KW-0560">Oxidoreductase</keyword>
<sequence length="346" mass="38204">MPSLERVLVTGGSGFLGSHIVEKLLDDPITSVAIISRNPRARTEDDRISLHPSNIASKEEVQAIFDAFRPQVVIHAASPKSVDTAAALIRTNVRGTKVLLECAEACVDTRAFVYTSSDSAVEPSEEPLTEDQAKLYDENHHPNPYAMSKAVADVAVQASNCAKLRTAVIRIPGIYGERDNNLMPQLVSSVRKNEHKMQIGQNKKLFEFVYVGKAAEAHILAARALLDPDTEIGVAGEAFFVSDGRAEPFFNFVRRCYAAMGHPVELNEVTVLPMMAMQMIASVTEWAYSIFTLGTVTPKLRRQNMDYLDKSCCWSIEKAKNRLGYEPVADQDAAIKRSMEWAVTKS</sequence>
<evidence type="ECO:0000313" key="4">
    <source>
        <dbReference type="EMBL" id="QRC97209.1"/>
    </source>
</evidence>
<evidence type="ECO:0000259" key="3">
    <source>
        <dbReference type="Pfam" id="PF01073"/>
    </source>
</evidence>
<dbReference type="RefSeq" id="XP_001804119.1">
    <property type="nucleotide sequence ID" value="XM_001804067.1"/>
</dbReference>